<accession>A0A6L9EF39</accession>
<keyword evidence="2" id="KW-1185">Reference proteome</keyword>
<dbReference type="Pfam" id="PF07949">
    <property type="entry name" value="YbbR"/>
    <property type="match status" value="1"/>
</dbReference>
<reference evidence="1 2" key="1">
    <citation type="submission" date="2020-01" db="EMBL/GenBank/DDBJ databases">
        <title>Bacteria diversity of Porities sp.</title>
        <authorList>
            <person name="Wang G."/>
        </authorList>
    </citation>
    <scope>NUCLEOTIDE SEQUENCE [LARGE SCALE GENOMIC DNA]</scope>
    <source>
        <strain evidence="1 2">R33</strain>
    </source>
</reference>
<dbReference type="InterPro" id="IPR012505">
    <property type="entry name" value="YbbR"/>
</dbReference>
<dbReference type="EMBL" id="WXYO01000007">
    <property type="protein sequence ID" value="NAS13390.1"/>
    <property type="molecule type" value="Genomic_DNA"/>
</dbReference>
<comment type="caution">
    <text evidence="1">The sequence shown here is derived from an EMBL/GenBank/DDBJ whole genome shotgun (WGS) entry which is preliminary data.</text>
</comment>
<dbReference type="InterPro" id="IPR053154">
    <property type="entry name" value="c-di-AMP_regulator"/>
</dbReference>
<gene>
    <name evidence="1" type="ORF">GTQ38_15360</name>
</gene>
<organism evidence="1 2">
    <name type="scientific">Poritiphilus flavus</name>
    <dbReference type="NCBI Taxonomy" id="2697053"/>
    <lineage>
        <taxon>Bacteria</taxon>
        <taxon>Pseudomonadati</taxon>
        <taxon>Bacteroidota</taxon>
        <taxon>Flavobacteriia</taxon>
        <taxon>Flavobacteriales</taxon>
        <taxon>Flavobacteriaceae</taxon>
        <taxon>Poritiphilus</taxon>
    </lineage>
</organism>
<evidence type="ECO:0000313" key="2">
    <source>
        <dbReference type="Proteomes" id="UP000475249"/>
    </source>
</evidence>
<sequence>MINEIKNGLQRRKVKIFLIFLLCSFLAWLVSRLSETYTSRTTFHLVFTNVPDSLLMDKASKDKVEARLRASGFQFLAFNFNPKRIQIDLSELDMVESSYYVPQGKYRSQIEKQLSGSMSILDVDRDTLFFEFLPLFEKEIPVDLNIGINLGPNYLLEGELEVDPDTITVKGPKDELAGIDRVSTLEMVLTDLTDSFRTTAALYKSESLKHTVYSANSVQISGRVFRFSEKIIEVPVEVINLPEGTEIKTFPNVVSLLCKARIEKLKEIGASDFKVVADYGQTKETRQFLNVELISKPESVHSAQILQTQVEFILKRE</sequence>
<dbReference type="AlphaFoldDB" id="A0A6L9EF39"/>
<evidence type="ECO:0000313" key="1">
    <source>
        <dbReference type="EMBL" id="NAS13390.1"/>
    </source>
</evidence>
<dbReference type="PANTHER" id="PTHR37804">
    <property type="entry name" value="CDAA REGULATORY PROTEIN CDAR"/>
    <property type="match status" value="1"/>
</dbReference>
<evidence type="ECO:0008006" key="3">
    <source>
        <dbReference type="Google" id="ProtNLM"/>
    </source>
</evidence>
<dbReference type="Gene3D" id="2.170.120.30">
    <property type="match status" value="1"/>
</dbReference>
<dbReference type="Proteomes" id="UP000475249">
    <property type="component" value="Unassembled WGS sequence"/>
</dbReference>
<name>A0A6L9EF39_9FLAO</name>
<proteinExistence type="predicted"/>
<dbReference type="PANTHER" id="PTHR37804:SF1">
    <property type="entry name" value="CDAA REGULATORY PROTEIN CDAR"/>
    <property type="match status" value="1"/>
</dbReference>
<dbReference type="RefSeq" id="WP_161436436.1">
    <property type="nucleotide sequence ID" value="NZ_WXYO01000007.1"/>
</dbReference>
<protein>
    <recommendedName>
        <fullName evidence="3">YbbR-like protein</fullName>
    </recommendedName>
</protein>